<comment type="caution">
    <text evidence="2">The sequence shown here is derived from an EMBL/GenBank/DDBJ whole genome shotgun (WGS) entry which is preliminary data.</text>
</comment>
<dbReference type="InterPro" id="IPR013103">
    <property type="entry name" value="RVT_2"/>
</dbReference>
<evidence type="ECO:0000313" key="2">
    <source>
        <dbReference type="EMBL" id="GFA64087.1"/>
    </source>
</evidence>
<dbReference type="AlphaFoldDB" id="A0A699JXI1"/>
<organism evidence="2">
    <name type="scientific">Tanacetum cinerariifolium</name>
    <name type="common">Dalmatian daisy</name>
    <name type="synonym">Chrysanthemum cinerariifolium</name>
    <dbReference type="NCBI Taxonomy" id="118510"/>
    <lineage>
        <taxon>Eukaryota</taxon>
        <taxon>Viridiplantae</taxon>
        <taxon>Streptophyta</taxon>
        <taxon>Embryophyta</taxon>
        <taxon>Tracheophyta</taxon>
        <taxon>Spermatophyta</taxon>
        <taxon>Magnoliopsida</taxon>
        <taxon>eudicotyledons</taxon>
        <taxon>Gunneridae</taxon>
        <taxon>Pentapetalae</taxon>
        <taxon>asterids</taxon>
        <taxon>campanulids</taxon>
        <taxon>Asterales</taxon>
        <taxon>Asteraceae</taxon>
        <taxon>Asteroideae</taxon>
        <taxon>Anthemideae</taxon>
        <taxon>Anthemidinae</taxon>
        <taxon>Tanacetum</taxon>
    </lineage>
</organism>
<name>A0A699JXI1_TANCI</name>
<dbReference type="Pfam" id="PF07727">
    <property type="entry name" value="RVT_2"/>
    <property type="match status" value="1"/>
</dbReference>
<reference evidence="2" key="1">
    <citation type="journal article" date="2019" name="Sci. Rep.">
        <title>Draft genome of Tanacetum cinerariifolium, the natural source of mosquito coil.</title>
        <authorList>
            <person name="Yamashiro T."/>
            <person name="Shiraishi A."/>
            <person name="Satake H."/>
            <person name="Nakayama K."/>
        </authorList>
    </citation>
    <scope>NUCLEOTIDE SEQUENCE</scope>
</reference>
<gene>
    <name evidence="2" type="ORF">Tci_636059</name>
</gene>
<evidence type="ECO:0000259" key="1">
    <source>
        <dbReference type="Pfam" id="PF07727"/>
    </source>
</evidence>
<feature type="non-terminal residue" evidence="2">
    <location>
        <position position="186"/>
    </location>
</feature>
<sequence length="186" mass="20934">LPGPGFKDCGLCNSCWVLSYSVLYQFVYYKSGTDVAYLLLYVDDIVLSASSTALLQRVIASLHHQEFSMTDLGLLNYFLRIFVVHTVASMFLSQDEYAYEVLKCDLMLNCNLYHTLIDIDSKLGTDEDHLEDPTVYCSLAGFLTTHRSTSWYCVFLGNNLLFGSSKRHVTFSRSSAEAEYHGVVSA</sequence>
<accession>A0A699JXI1</accession>
<feature type="non-terminal residue" evidence="2">
    <location>
        <position position="1"/>
    </location>
</feature>
<dbReference type="EMBL" id="BKCJ010460266">
    <property type="protein sequence ID" value="GFA64087.1"/>
    <property type="molecule type" value="Genomic_DNA"/>
</dbReference>
<proteinExistence type="predicted"/>
<feature type="domain" description="Reverse transcriptase Ty1/copia-type" evidence="1">
    <location>
        <begin position="29"/>
        <end position="113"/>
    </location>
</feature>
<protein>
    <submittedName>
        <fullName evidence="2">Retrotransposon protein, putative, unclassified</fullName>
    </submittedName>
</protein>